<name>E6U5A7_ETHHY</name>
<dbReference type="EMBL" id="CP002400">
    <property type="protein sequence ID" value="ADU27920.1"/>
    <property type="molecule type" value="Genomic_DNA"/>
</dbReference>
<keyword evidence="3" id="KW-1185">Reference proteome</keyword>
<sequence length="87" mass="9639">MPRVNFKGYLAPAKEHLPSDLEVVVATYGPYLSLNDAATCIKRDRRTVEKLIKSGDIPASRTSKSGFYIIAATDLVRFIHKSKIACN</sequence>
<dbReference type="RefSeq" id="WP_013486263.1">
    <property type="nucleotide sequence ID" value="NC_014828.1"/>
</dbReference>
<dbReference type="STRING" id="663278.Ethha_2424"/>
<reference evidence="2 3" key="1">
    <citation type="submission" date="2010-12" db="EMBL/GenBank/DDBJ databases">
        <title>Complete sequence of Ethanoligenens harbinense YUAN-3.</title>
        <authorList>
            <person name="Lucas S."/>
            <person name="Copeland A."/>
            <person name="Lapidus A."/>
            <person name="Cheng J.-F."/>
            <person name="Bruce D."/>
            <person name="Goodwin L."/>
            <person name="Pitluck S."/>
            <person name="Chertkov O."/>
            <person name="Misra M."/>
            <person name="Detter J.C."/>
            <person name="Han C."/>
            <person name="Tapia R."/>
            <person name="Land M."/>
            <person name="Hauser L."/>
            <person name="Jeffries C."/>
            <person name="Kyrpides N."/>
            <person name="Ivanova N."/>
            <person name="Mikhailova N."/>
            <person name="Wang A."/>
            <person name="Mouttaki H."/>
            <person name="He Z."/>
            <person name="Zhou J."/>
            <person name="Hemme C.L."/>
            <person name="Woyke T."/>
        </authorList>
    </citation>
    <scope>NUCLEOTIDE SEQUENCE [LARGE SCALE GENOMIC DNA]</scope>
    <source>
        <strain evidence="3">DSM 18485 / JCM 12961 / CGMCC 1.5033 / YUAN-3</strain>
    </source>
</reference>
<gene>
    <name evidence="2" type="ordered locus">Ethha_2424</name>
</gene>
<proteinExistence type="predicted"/>
<dbReference type="Proteomes" id="UP000001551">
    <property type="component" value="Chromosome"/>
</dbReference>
<feature type="domain" description="Helix-turn-helix" evidence="1">
    <location>
        <begin position="31"/>
        <end position="81"/>
    </location>
</feature>
<dbReference type="KEGG" id="eha:Ethha_2424"/>
<protein>
    <recommendedName>
        <fullName evidence="1">Helix-turn-helix domain-containing protein</fullName>
    </recommendedName>
</protein>
<dbReference type="AlphaFoldDB" id="E6U5A7"/>
<accession>E6U5A7</accession>
<evidence type="ECO:0000313" key="2">
    <source>
        <dbReference type="EMBL" id="ADU27920.1"/>
    </source>
</evidence>
<evidence type="ECO:0000313" key="3">
    <source>
        <dbReference type="Proteomes" id="UP000001551"/>
    </source>
</evidence>
<dbReference type="Pfam" id="PF12728">
    <property type="entry name" value="HTH_17"/>
    <property type="match status" value="1"/>
</dbReference>
<dbReference type="InterPro" id="IPR041657">
    <property type="entry name" value="HTH_17"/>
</dbReference>
<dbReference type="HOGENOM" id="CLU_2478700_0_0_9"/>
<evidence type="ECO:0000259" key="1">
    <source>
        <dbReference type="Pfam" id="PF12728"/>
    </source>
</evidence>
<organism evidence="2 3">
    <name type="scientific">Ethanoligenens harbinense (strain DSM 18485 / JCM 12961 / CGMCC 1.5033 / YUAN-3)</name>
    <dbReference type="NCBI Taxonomy" id="663278"/>
    <lineage>
        <taxon>Bacteria</taxon>
        <taxon>Bacillati</taxon>
        <taxon>Bacillota</taxon>
        <taxon>Clostridia</taxon>
        <taxon>Eubacteriales</taxon>
        <taxon>Oscillospiraceae</taxon>
        <taxon>Ethanoligenens</taxon>
    </lineage>
</organism>